<feature type="domain" description="DUF4357" evidence="1">
    <location>
        <begin position="50"/>
        <end position="99"/>
    </location>
</feature>
<keyword evidence="3" id="KW-1185">Reference proteome</keyword>
<evidence type="ECO:0000313" key="2">
    <source>
        <dbReference type="EMBL" id="QTA78902.1"/>
    </source>
</evidence>
<evidence type="ECO:0000313" key="3">
    <source>
        <dbReference type="Proteomes" id="UP000663720"/>
    </source>
</evidence>
<name>A0A975B505_9BACT</name>
<dbReference type="EMBL" id="CP061799">
    <property type="protein sequence ID" value="QTA78902.1"/>
    <property type="molecule type" value="Genomic_DNA"/>
</dbReference>
<dbReference type="Pfam" id="PF14267">
    <property type="entry name" value="DUF4357"/>
    <property type="match status" value="1"/>
</dbReference>
<dbReference type="RefSeq" id="WP_207690715.1">
    <property type="nucleotide sequence ID" value="NZ_CP061799.1"/>
</dbReference>
<dbReference type="Proteomes" id="UP000663720">
    <property type="component" value="Chromosome"/>
</dbReference>
<accession>A0A975B505</accession>
<gene>
    <name evidence="2" type="ORF">dnl_11490</name>
</gene>
<sequence>MAAKIIFELRDNRRCVYASAFADNDDSFIVKKGSICFEKKRKNDNFFGLRTKLIDDGILKPLEENKYIFSKNYKFNSPTTAASVIMGGNASGPFSWKLKGSNLNYKEWKNSISK</sequence>
<evidence type="ECO:0000259" key="1">
    <source>
        <dbReference type="Pfam" id="PF14267"/>
    </source>
</evidence>
<dbReference type="InterPro" id="IPR025579">
    <property type="entry name" value="DUF4357"/>
</dbReference>
<proteinExistence type="predicted"/>
<dbReference type="KEGG" id="dli:dnl_11490"/>
<reference evidence="2" key="1">
    <citation type="journal article" date="2021" name="Microb. Physiol.">
        <title>Proteogenomic Insights into the Physiology of Marine, Sulfate-Reducing, Filamentous Desulfonema limicola and Desulfonema magnum.</title>
        <authorList>
            <person name="Schnaars V."/>
            <person name="Wohlbrand L."/>
            <person name="Scheve S."/>
            <person name="Hinrichs C."/>
            <person name="Reinhardt R."/>
            <person name="Rabus R."/>
        </authorList>
    </citation>
    <scope>NUCLEOTIDE SEQUENCE</scope>
    <source>
        <strain evidence="2">5ac10</strain>
    </source>
</reference>
<organism evidence="2 3">
    <name type="scientific">Desulfonema limicola</name>
    <dbReference type="NCBI Taxonomy" id="45656"/>
    <lineage>
        <taxon>Bacteria</taxon>
        <taxon>Pseudomonadati</taxon>
        <taxon>Thermodesulfobacteriota</taxon>
        <taxon>Desulfobacteria</taxon>
        <taxon>Desulfobacterales</taxon>
        <taxon>Desulfococcaceae</taxon>
        <taxon>Desulfonema</taxon>
    </lineage>
</organism>
<dbReference type="AlphaFoldDB" id="A0A975B505"/>
<protein>
    <submittedName>
        <fullName evidence="2">DUF4357</fullName>
    </submittedName>
</protein>